<comment type="caution">
    <text evidence="1">The sequence shown here is derived from an EMBL/GenBank/DDBJ whole genome shotgun (WGS) entry which is preliminary data.</text>
</comment>
<reference evidence="1 2" key="1">
    <citation type="journal article" date="2019" name="Mol. Ecol. Resour.">
        <title>Improving Illumina assemblies with Hi-C and long reads: an example with the North African dromedary.</title>
        <authorList>
            <person name="Elbers J.P."/>
            <person name="Rogers M.F."/>
            <person name="Perelman P.L."/>
            <person name="Proskuryakova A.A."/>
            <person name="Serdyukova N.A."/>
            <person name="Johnson W.E."/>
            <person name="Horin P."/>
            <person name="Corander J."/>
            <person name="Murphy D."/>
            <person name="Burger P.A."/>
        </authorList>
    </citation>
    <scope>NUCLEOTIDE SEQUENCE [LARGE SCALE GENOMIC DNA]</scope>
    <source>
        <strain evidence="1">Drom800</strain>
        <tissue evidence="1">Blood</tissue>
    </source>
</reference>
<gene>
    <name evidence="1" type="ORF">Cadr_000001399</name>
</gene>
<dbReference type="AlphaFoldDB" id="A0A5N4EF44"/>
<accession>A0A5N4EF44</accession>
<proteinExistence type="predicted"/>
<keyword evidence="2" id="KW-1185">Reference proteome</keyword>
<evidence type="ECO:0000313" key="2">
    <source>
        <dbReference type="Proteomes" id="UP000299084"/>
    </source>
</evidence>
<evidence type="ECO:0000313" key="1">
    <source>
        <dbReference type="EMBL" id="KAB1282007.1"/>
    </source>
</evidence>
<dbReference type="Proteomes" id="UP000299084">
    <property type="component" value="Unassembled WGS sequence"/>
</dbReference>
<name>A0A5N4EF44_CAMDR</name>
<organism evidence="1 2">
    <name type="scientific">Camelus dromedarius</name>
    <name type="common">Dromedary</name>
    <name type="synonym">Arabian camel</name>
    <dbReference type="NCBI Taxonomy" id="9838"/>
    <lineage>
        <taxon>Eukaryota</taxon>
        <taxon>Metazoa</taxon>
        <taxon>Chordata</taxon>
        <taxon>Craniata</taxon>
        <taxon>Vertebrata</taxon>
        <taxon>Euteleostomi</taxon>
        <taxon>Mammalia</taxon>
        <taxon>Eutheria</taxon>
        <taxon>Laurasiatheria</taxon>
        <taxon>Artiodactyla</taxon>
        <taxon>Tylopoda</taxon>
        <taxon>Camelidae</taxon>
        <taxon>Camelus</taxon>
    </lineage>
</organism>
<protein>
    <submittedName>
        <fullName evidence="1">Uncharacterized protein</fullName>
    </submittedName>
</protein>
<sequence>MPSITEGGRVVRCRHLPSGAVPSAQPTSANCPFILATLTQVCLPRRHRERAHRPEGMSSGDLWTPRGRVMEEQECSMKEQLSSFSAKISSLFPIPHSCRRHTSLTCDALVWGVCTWASSGIFCVSEVFRWQLPLLGPTVFPTGWDRPPFPVFSTQLPRGPPTAPQR</sequence>
<dbReference type="EMBL" id="JWIN03000002">
    <property type="protein sequence ID" value="KAB1282007.1"/>
    <property type="molecule type" value="Genomic_DNA"/>
</dbReference>